<organism evidence="2">
    <name type="scientific">marine sediment metagenome</name>
    <dbReference type="NCBI Taxonomy" id="412755"/>
    <lineage>
        <taxon>unclassified sequences</taxon>
        <taxon>metagenomes</taxon>
        <taxon>ecological metagenomes</taxon>
    </lineage>
</organism>
<evidence type="ECO:0000313" key="2">
    <source>
        <dbReference type="EMBL" id="GAF89648.1"/>
    </source>
</evidence>
<gene>
    <name evidence="2" type="ORF">S01H1_25435</name>
</gene>
<dbReference type="PANTHER" id="PTHR43818">
    <property type="entry name" value="BCDNA.GH03377"/>
    <property type="match status" value="1"/>
</dbReference>
<proteinExistence type="predicted"/>
<evidence type="ECO:0000259" key="1">
    <source>
        <dbReference type="Pfam" id="PF19051"/>
    </source>
</evidence>
<feature type="non-terminal residue" evidence="2">
    <location>
        <position position="1"/>
    </location>
</feature>
<sequence length="204" mass="23291">YTEKRCHWNFRWIMDYSGGQVTDWGGHHIDIAHWGMGCDETGPVKIVGRGIFPKDGLWNTAVDYDFECTYDNGLTLHVGSNNHYLQGVRFIGDKGWVHVTRSGLDANPKRLLKEKIGPEEVHLARPSGDHRQGHRRDFLDCVKTRAQTITPIDVGHRSVTVAHLGNIAMLLGRAIRWDPKREQIINDPSATRMLGRAMRSPWRF</sequence>
<dbReference type="InterPro" id="IPR043906">
    <property type="entry name" value="Gfo/Idh/MocA_OxRdtase_bact_C"/>
</dbReference>
<dbReference type="PANTHER" id="PTHR43818:SF5">
    <property type="entry name" value="OXIDOREDUCTASE FAMILY PROTEIN"/>
    <property type="match status" value="1"/>
</dbReference>
<comment type="caution">
    <text evidence="2">The sequence shown here is derived from an EMBL/GenBank/DDBJ whole genome shotgun (WGS) entry which is preliminary data.</text>
</comment>
<accession>X0T825</accession>
<dbReference type="EMBL" id="BARS01015367">
    <property type="protein sequence ID" value="GAF89648.1"/>
    <property type="molecule type" value="Genomic_DNA"/>
</dbReference>
<reference evidence="2" key="1">
    <citation type="journal article" date="2014" name="Front. Microbiol.">
        <title>High frequency of phylogenetically diverse reductive dehalogenase-homologous genes in deep subseafloor sedimentary metagenomes.</title>
        <authorList>
            <person name="Kawai M."/>
            <person name="Futagami T."/>
            <person name="Toyoda A."/>
            <person name="Takaki Y."/>
            <person name="Nishi S."/>
            <person name="Hori S."/>
            <person name="Arai W."/>
            <person name="Tsubouchi T."/>
            <person name="Morono Y."/>
            <person name="Uchiyama I."/>
            <person name="Ito T."/>
            <person name="Fujiyama A."/>
            <person name="Inagaki F."/>
            <person name="Takami H."/>
        </authorList>
    </citation>
    <scope>NUCLEOTIDE SEQUENCE</scope>
    <source>
        <strain evidence="2">Expedition CK06-06</strain>
    </source>
</reference>
<dbReference type="Pfam" id="PF19051">
    <property type="entry name" value="GFO_IDH_MocA_C2"/>
    <property type="match status" value="1"/>
</dbReference>
<feature type="domain" description="Gfo/Idh/MocA-like oxidoreductase bacterial type C-terminal" evidence="1">
    <location>
        <begin position="1"/>
        <end position="203"/>
    </location>
</feature>
<dbReference type="Gene3D" id="3.30.360.10">
    <property type="entry name" value="Dihydrodipicolinate Reductase, domain 2"/>
    <property type="match status" value="1"/>
</dbReference>
<dbReference type="InterPro" id="IPR050463">
    <property type="entry name" value="Gfo/Idh/MocA_oxidrdct_glycsds"/>
</dbReference>
<dbReference type="AlphaFoldDB" id="X0T825"/>
<protein>
    <recommendedName>
        <fullName evidence="1">Gfo/Idh/MocA-like oxidoreductase bacterial type C-terminal domain-containing protein</fullName>
    </recommendedName>
</protein>
<dbReference type="SUPFAM" id="SSF55347">
    <property type="entry name" value="Glyceraldehyde-3-phosphate dehydrogenase-like, C-terminal domain"/>
    <property type="match status" value="1"/>
</dbReference>
<name>X0T825_9ZZZZ</name>